<dbReference type="GO" id="GO:0006565">
    <property type="term" value="P:L-serine catabolic process"/>
    <property type="evidence" value="ECO:0007669"/>
    <property type="project" value="TreeGrafter"/>
</dbReference>
<dbReference type="InterPro" id="IPR036052">
    <property type="entry name" value="TrpB-like_PALP_sf"/>
</dbReference>
<dbReference type="AlphaFoldDB" id="A0A8J2SD36"/>
<dbReference type="EC" id="4.3.1.17" evidence="3"/>
<protein>
    <recommendedName>
        <fullName evidence="3">L-serine ammonia-lyase</fullName>
        <ecNumber evidence="3">4.3.1.17</ecNumber>
    </recommendedName>
</protein>
<dbReference type="Gene3D" id="3.40.50.1100">
    <property type="match status" value="2"/>
</dbReference>
<comment type="similarity">
    <text evidence="2">Belongs to the serine/threonine dehydratase family.</text>
</comment>
<evidence type="ECO:0000313" key="10">
    <source>
        <dbReference type="Proteomes" id="UP000789595"/>
    </source>
</evidence>
<reference evidence="9" key="1">
    <citation type="submission" date="2021-11" db="EMBL/GenBank/DDBJ databases">
        <authorList>
            <consortium name="Genoscope - CEA"/>
            <person name="William W."/>
        </authorList>
    </citation>
    <scope>NUCLEOTIDE SEQUENCE</scope>
</reference>
<feature type="domain" description="Tryptophan synthase beta chain-like PALP" evidence="8">
    <location>
        <begin position="25"/>
        <end position="313"/>
    </location>
</feature>
<dbReference type="SUPFAM" id="SSF53686">
    <property type="entry name" value="Tryptophan synthase beta subunit-like PLP-dependent enzymes"/>
    <property type="match status" value="1"/>
</dbReference>
<evidence type="ECO:0000256" key="5">
    <source>
        <dbReference type="ARBA" id="ARBA00023239"/>
    </source>
</evidence>
<evidence type="ECO:0000256" key="7">
    <source>
        <dbReference type="SAM" id="SignalP"/>
    </source>
</evidence>
<evidence type="ECO:0000259" key="8">
    <source>
        <dbReference type="Pfam" id="PF00291"/>
    </source>
</evidence>
<dbReference type="OrthoDB" id="7773036at2759"/>
<keyword evidence="4" id="KW-0663">Pyridoxal phosphate</keyword>
<dbReference type="EMBL" id="CAKKNE010000001">
    <property type="protein sequence ID" value="CAH0365476.1"/>
    <property type="molecule type" value="Genomic_DNA"/>
</dbReference>
<name>A0A8J2SD36_9STRA</name>
<dbReference type="PANTHER" id="PTHR48078:SF2">
    <property type="entry name" value="CATABOLIC L-SERINE_THREONINE DEHYDRATASE"/>
    <property type="match status" value="1"/>
</dbReference>
<comment type="catalytic activity">
    <reaction evidence="6">
        <text>L-serine = pyruvate + NH4(+)</text>
        <dbReference type="Rhea" id="RHEA:19169"/>
        <dbReference type="ChEBI" id="CHEBI:15361"/>
        <dbReference type="ChEBI" id="CHEBI:28938"/>
        <dbReference type="ChEBI" id="CHEBI:33384"/>
        <dbReference type="EC" id="4.3.1.17"/>
    </reaction>
</comment>
<evidence type="ECO:0000256" key="4">
    <source>
        <dbReference type="ARBA" id="ARBA00022898"/>
    </source>
</evidence>
<dbReference type="Pfam" id="PF00291">
    <property type="entry name" value="PALP"/>
    <property type="match status" value="1"/>
</dbReference>
<comment type="caution">
    <text evidence="9">The sequence shown here is derived from an EMBL/GenBank/DDBJ whole genome shotgun (WGS) entry which is preliminary data.</text>
</comment>
<keyword evidence="10" id="KW-1185">Reference proteome</keyword>
<keyword evidence="7" id="KW-0732">Signal</keyword>
<accession>A0A8J2SD36</accession>
<feature type="chain" id="PRO_5035260665" description="L-serine ammonia-lyase" evidence="7">
    <location>
        <begin position="19"/>
        <end position="335"/>
    </location>
</feature>
<proteinExistence type="inferred from homology"/>
<keyword evidence="5" id="KW-0456">Lyase</keyword>
<dbReference type="Proteomes" id="UP000789595">
    <property type="component" value="Unassembled WGS sequence"/>
</dbReference>
<evidence type="ECO:0000256" key="2">
    <source>
        <dbReference type="ARBA" id="ARBA00010869"/>
    </source>
</evidence>
<evidence type="ECO:0000256" key="3">
    <source>
        <dbReference type="ARBA" id="ARBA00012093"/>
    </source>
</evidence>
<evidence type="ECO:0000256" key="6">
    <source>
        <dbReference type="ARBA" id="ARBA00049406"/>
    </source>
</evidence>
<feature type="signal peptide" evidence="7">
    <location>
        <begin position="1"/>
        <end position="18"/>
    </location>
</feature>
<evidence type="ECO:0000256" key="1">
    <source>
        <dbReference type="ARBA" id="ARBA00001933"/>
    </source>
</evidence>
<organism evidence="9 10">
    <name type="scientific">Pelagomonas calceolata</name>
    <dbReference type="NCBI Taxonomy" id="35677"/>
    <lineage>
        <taxon>Eukaryota</taxon>
        <taxon>Sar</taxon>
        <taxon>Stramenopiles</taxon>
        <taxon>Ochrophyta</taxon>
        <taxon>Pelagophyceae</taxon>
        <taxon>Pelagomonadales</taxon>
        <taxon>Pelagomonadaceae</taxon>
        <taxon>Pelagomonas</taxon>
    </lineage>
</organism>
<dbReference type="GO" id="GO:0003941">
    <property type="term" value="F:L-serine ammonia-lyase activity"/>
    <property type="evidence" value="ECO:0007669"/>
    <property type="project" value="UniProtKB-EC"/>
</dbReference>
<dbReference type="GO" id="GO:0009097">
    <property type="term" value="P:isoleucine biosynthetic process"/>
    <property type="evidence" value="ECO:0007669"/>
    <property type="project" value="TreeGrafter"/>
</dbReference>
<dbReference type="PANTHER" id="PTHR48078">
    <property type="entry name" value="THREONINE DEHYDRATASE, MITOCHONDRIAL-RELATED"/>
    <property type="match status" value="1"/>
</dbReference>
<dbReference type="InterPro" id="IPR001926">
    <property type="entry name" value="TrpB-like_PALP"/>
</dbReference>
<comment type="cofactor">
    <cofactor evidence="1">
        <name>pyridoxal 5'-phosphate</name>
        <dbReference type="ChEBI" id="CHEBI:597326"/>
    </cofactor>
</comment>
<dbReference type="GO" id="GO:0006567">
    <property type="term" value="P:L-threonine catabolic process"/>
    <property type="evidence" value="ECO:0007669"/>
    <property type="project" value="TreeGrafter"/>
</dbReference>
<dbReference type="GO" id="GO:0004794">
    <property type="term" value="F:threonine deaminase activity"/>
    <property type="evidence" value="ECO:0007669"/>
    <property type="project" value="TreeGrafter"/>
</dbReference>
<gene>
    <name evidence="9" type="ORF">PECAL_1P19170</name>
</gene>
<dbReference type="InterPro" id="IPR050147">
    <property type="entry name" value="Ser/Thr_Dehydratase"/>
</dbReference>
<evidence type="ECO:0000313" key="9">
    <source>
        <dbReference type="EMBL" id="CAH0365476.1"/>
    </source>
</evidence>
<sequence length="335" mass="34958">MQTMRHTTFALTLAAVRALTTAPLHDVTPLIKSAPLSNKLNCDVFFKMDCAQPPGSFKLRGIGATVKEAVENGADGVVSSSGGNAGLATAHAARALGIACTVVLPTTTPDAVRRKLEKEYGAEVIVEGAVWDEANERAKQLAAEYERPLVHPFEGETTWKGHSTLVQEVDEQLAEIGKKMDAIVCCVGGGGLLAGVLRGVGTRDDCAIVAAETHGADSFAQSFKAGTPATIPITSIAKSLGAGTPSPIVLRDALSSKRVHPHVVSDAAAVRACVNFADERRVLVEPACGAALACVYGDDVPAVLQNRRCVVVEVCGGAVVGVEQLDAWARELLQC</sequence>